<keyword evidence="6" id="KW-1185">Reference proteome</keyword>
<dbReference type="Gene3D" id="3.40.50.1820">
    <property type="entry name" value="alpha/beta hydrolase"/>
    <property type="match status" value="1"/>
</dbReference>
<evidence type="ECO:0000256" key="3">
    <source>
        <dbReference type="RuleBase" id="RU361235"/>
    </source>
</evidence>
<dbReference type="AlphaFoldDB" id="A0A8S0W428"/>
<organism evidence="5 6">
    <name type="scientific">Cyclocybe aegerita</name>
    <name type="common">Black poplar mushroom</name>
    <name type="synonym">Agrocybe aegerita</name>
    <dbReference type="NCBI Taxonomy" id="1973307"/>
    <lineage>
        <taxon>Eukaryota</taxon>
        <taxon>Fungi</taxon>
        <taxon>Dikarya</taxon>
        <taxon>Basidiomycota</taxon>
        <taxon>Agaricomycotina</taxon>
        <taxon>Agaricomycetes</taxon>
        <taxon>Agaricomycetidae</taxon>
        <taxon>Agaricales</taxon>
        <taxon>Agaricineae</taxon>
        <taxon>Bolbitiaceae</taxon>
        <taxon>Cyclocybe</taxon>
    </lineage>
</organism>
<feature type="signal peptide" evidence="3">
    <location>
        <begin position="1"/>
        <end position="19"/>
    </location>
</feature>
<evidence type="ECO:0000313" key="5">
    <source>
        <dbReference type="EMBL" id="CAA7261544.1"/>
    </source>
</evidence>
<dbReference type="InterPro" id="IPR019826">
    <property type="entry name" value="Carboxylesterase_B_AS"/>
</dbReference>
<dbReference type="EC" id="3.1.1.-" evidence="3"/>
<dbReference type="EMBL" id="CACVBS010000033">
    <property type="protein sequence ID" value="CAA7261544.1"/>
    <property type="molecule type" value="Genomic_DNA"/>
</dbReference>
<evidence type="ECO:0000313" key="6">
    <source>
        <dbReference type="Proteomes" id="UP000467700"/>
    </source>
</evidence>
<dbReference type="InterPro" id="IPR019819">
    <property type="entry name" value="Carboxylesterase_B_CS"/>
</dbReference>
<protein>
    <recommendedName>
        <fullName evidence="3">Carboxylic ester hydrolase</fullName>
        <ecNumber evidence="3">3.1.1.-</ecNumber>
    </recommendedName>
</protein>
<feature type="chain" id="PRO_5035961874" description="Carboxylic ester hydrolase" evidence="3">
    <location>
        <begin position="20"/>
        <end position="528"/>
    </location>
</feature>
<comment type="caution">
    <text evidence="5">The sequence shown here is derived from an EMBL/GenBank/DDBJ whole genome shotgun (WGS) entry which is preliminary data.</text>
</comment>
<proteinExistence type="inferred from homology"/>
<dbReference type="OrthoDB" id="408631at2759"/>
<evidence type="ECO:0000259" key="4">
    <source>
        <dbReference type="Pfam" id="PF00135"/>
    </source>
</evidence>
<dbReference type="Proteomes" id="UP000467700">
    <property type="component" value="Unassembled WGS sequence"/>
</dbReference>
<dbReference type="PROSITE" id="PS00122">
    <property type="entry name" value="CARBOXYLESTERASE_B_1"/>
    <property type="match status" value="1"/>
</dbReference>
<keyword evidence="3" id="KW-0732">Signal</keyword>
<dbReference type="Pfam" id="PF00135">
    <property type="entry name" value="COesterase"/>
    <property type="match status" value="1"/>
</dbReference>
<gene>
    <name evidence="5" type="ORF">AAE3_LOCUS3750</name>
</gene>
<sequence>MLSRFLIALAFQAAFFTTAAPAGAPIISLDGGTFTGVAVGSTERFLGIPFAKPPVGNLRYRLPQANAPYQGSYDATSFGPSCPQKSTGIPVLIGLTSQAAEVVDSVYKKISPDAEDCLTLNVIKPASTTPTSKLPVLIWIFGGGFDSGSPTIYDGTTIVARSITLGTPVIYVSMNYRLAGFGFLPGKEVKAAGVGNLGLQDQRQAFRWVQKYITQFGGDPTKVTIWGESAGAISVSLHMVANGGNTEGLFRAAFMQSGAPIPVGDIANGQESYDTLVSDTGCSDASDTLACLRTVPYGALKAAIDKSPRLFDYQPLRLSWLPRTDGVFLTDNPQRLVQQGKVAKIPYVTGNCDDEGTLFSLSSLNVTTESQLKSYAKTIFLPGATNEEIEQLATLYPGDITEGSPFDTGVLNAITPQIKRIAAFQGDGIFQAPRRWMLQNTLPSNPNVWVFLSKRMKFLPVLGSVHASDIPNVLDPNGKSGFQWPKYTLGSRQLLTFLDGFIPLTITSDTYREASMNYLTNITLTYPV</sequence>
<name>A0A8S0W428_CYCAE</name>
<comment type="similarity">
    <text evidence="1 3">Belongs to the type-B carboxylesterase/lipase family.</text>
</comment>
<dbReference type="GO" id="GO:0016787">
    <property type="term" value="F:hydrolase activity"/>
    <property type="evidence" value="ECO:0007669"/>
    <property type="project" value="UniProtKB-KW"/>
</dbReference>
<accession>A0A8S0W428</accession>
<dbReference type="InterPro" id="IPR050309">
    <property type="entry name" value="Type-B_Carboxylest/Lipase"/>
</dbReference>
<dbReference type="InterPro" id="IPR029058">
    <property type="entry name" value="AB_hydrolase_fold"/>
</dbReference>
<dbReference type="PROSITE" id="PS00941">
    <property type="entry name" value="CARBOXYLESTERASE_B_2"/>
    <property type="match status" value="1"/>
</dbReference>
<keyword evidence="2 3" id="KW-0378">Hydrolase</keyword>
<feature type="domain" description="Carboxylesterase type B" evidence="4">
    <location>
        <begin position="25"/>
        <end position="475"/>
    </location>
</feature>
<dbReference type="SUPFAM" id="SSF53474">
    <property type="entry name" value="alpha/beta-Hydrolases"/>
    <property type="match status" value="1"/>
</dbReference>
<evidence type="ECO:0000256" key="2">
    <source>
        <dbReference type="ARBA" id="ARBA00022801"/>
    </source>
</evidence>
<dbReference type="PANTHER" id="PTHR11559">
    <property type="entry name" value="CARBOXYLESTERASE"/>
    <property type="match status" value="1"/>
</dbReference>
<reference evidence="5 6" key="1">
    <citation type="submission" date="2020-01" db="EMBL/GenBank/DDBJ databases">
        <authorList>
            <person name="Gupta K D."/>
        </authorList>
    </citation>
    <scope>NUCLEOTIDE SEQUENCE [LARGE SCALE GENOMIC DNA]</scope>
</reference>
<dbReference type="InterPro" id="IPR002018">
    <property type="entry name" value="CarbesteraseB"/>
</dbReference>
<evidence type="ECO:0000256" key="1">
    <source>
        <dbReference type="ARBA" id="ARBA00005964"/>
    </source>
</evidence>